<sequence length="61" mass="7257">MKFRFKQLLISSTTLLLMQCVVVRGTALPVYVYKVAKSWKHNSRRRHQYHKQDIKKGLIVL</sequence>
<evidence type="ECO:0000313" key="1">
    <source>
        <dbReference type="EMBL" id="GGH30612.1"/>
    </source>
</evidence>
<accession>A0ABD0A5A4</accession>
<proteinExistence type="predicted"/>
<protein>
    <submittedName>
        <fullName evidence="1">Uncharacterized protein</fullName>
    </submittedName>
</protein>
<gene>
    <name evidence="1" type="ORF">GCM10007354_10750</name>
</gene>
<evidence type="ECO:0000313" key="2">
    <source>
        <dbReference type="Proteomes" id="UP000652691"/>
    </source>
</evidence>
<reference evidence="1 2" key="1">
    <citation type="journal article" date="2014" name="Int. J. Syst. Evol. Microbiol.">
        <title>Complete genome sequence of Corynebacterium casei LMG S-19264T (=DSM 44701T), isolated from a smear-ripened cheese.</title>
        <authorList>
            <consortium name="US DOE Joint Genome Institute (JGI-PGF)"/>
            <person name="Walter F."/>
            <person name="Albersmeier A."/>
            <person name="Kalinowski J."/>
            <person name="Ruckert C."/>
        </authorList>
    </citation>
    <scope>NUCLEOTIDE SEQUENCE [LARGE SCALE GENOMIC DNA]</scope>
    <source>
        <strain evidence="1 2">CCM 8635</strain>
    </source>
</reference>
<organism evidence="1 2">
    <name type="scientific">Acinetobacter courvalinii</name>
    <dbReference type="NCBI Taxonomy" id="280147"/>
    <lineage>
        <taxon>Bacteria</taxon>
        <taxon>Pseudomonadati</taxon>
        <taxon>Pseudomonadota</taxon>
        <taxon>Gammaproteobacteria</taxon>
        <taxon>Moraxellales</taxon>
        <taxon>Moraxellaceae</taxon>
        <taxon>Acinetobacter</taxon>
    </lineage>
</organism>
<name>A0ABD0A5A4_9GAMM</name>
<comment type="caution">
    <text evidence="1">The sequence shown here is derived from an EMBL/GenBank/DDBJ whole genome shotgun (WGS) entry which is preliminary data.</text>
</comment>
<dbReference type="AlphaFoldDB" id="A0ABD0A5A4"/>
<dbReference type="EMBL" id="BMDA01000001">
    <property type="protein sequence ID" value="GGH30612.1"/>
    <property type="molecule type" value="Genomic_DNA"/>
</dbReference>
<dbReference type="Proteomes" id="UP000652691">
    <property type="component" value="Unassembled WGS sequence"/>
</dbReference>